<dbReference type="Proteomes" id="UP000092993">
    <property type="component" value="Unassembled WGS sequence"/>
</dbReference>
<dbReference type="Pfam" id="PF00364">
    <property type="entry name" value="Biotin_lipoyl"/>
    <property type="match status" value="1"/>
</dbReference>
<keyword evidence="4" id="KW-0670">Pyruvate</keyword>
<comment type="caution">
    <text evidence="4">The sequence shown here is derived from an EMBL/GenBank/DDBJ whole genome shotgun (WGS) entry which is preliminary data.</text>
</comment>
<reference evidence="4 5" key="1">
    <citation type="submission" date="2016-03" db="EMBL/GenBank/DDBJ databases">
        <title>Whole genome sequencing of Grifola frondosa 9006-11.</title>
        <authorList>
            <person name="Min B."/>
            <person name="Park H."/>
            <person name="Kim J.-G."/>
            <person name="Cho H."/>
            <person name="Oh Y.-L."/>
            <person name="Kong W.-S."/>
            <person name="Choi I.-G."/>
        </authorList>
    </citation>
    <scope>NUCLEOTIDE SEQUENCE [LARGE SCALE GENOMIC DNA]</scope>
    <source>
        <strain evidence="4 5">9006-11</strain>
    </source>
</reference>
<dbReference type="STRING" id="5627.A0A1C7MQE0"/>
<keyword evidence="5" id="KW-1185">Reference proteome</keyword>
<dbReference type="PROSITE" id="PS00189">
    <property type="entry name" value="LIPOYL"/>
    <property type="match status" value="1"/>
</dbReference>
<dbReference type="EMBL" id="LUGG01000001">
    <property type="protein sequence ID" value="OBZ79090.1"/>
    <property type="molecule type" value="Genomic_DNA"/>
</dbReference>
<sequence length="129" mass="13498">MGPPHSLDIGHDGLLLARNILIRRFHVSARRHALSKFTMPAMSPTMTEGGIASWKKKEGESFSSGDVLLEIETDKATIDVEAQDDGILAKIIANDGAKNIAVGSAIAIIGEEGDDLSGADKLAAESSGS</sequence>
<dbReference type="InterPro" id="IPR003016">
    <property type="entry name" value="2-oxoA_DH_lipoyl-BS"/>
</dbReference>
<dbReference type="PROSITE" id="PS50968">
    <property type="entry name" value="BIOTINYL_LIPOYL"/>
    <property type="match status" value="1"/>
</dbReference>
<dbReference type="OrthoDB" id="537444at2759"/>
<gene>
    <name evidence="4" type="primary">PDX1_0</name>
    <name evidence="4" type="ORF">A0H81_00904</name>
</gene>
<protein>
    <submittedName>
        <fullName evidence="4">Pyruvate dehydrogenase complex protein X component, mitochondrial</fullName>
    </submittedName>
</protein>
<dbReference type="CDD" id="cd06849">
    <property type="entry name" value="lipoyl_domain"/>
    <property type="match status" value="1"/>
</dbReference>
<dbReference type="InterPro" id="IPR011053">
    <property type="entry name" value="Single_hybrid_motif"/>
</dbReference>
<dbReference type="GO" id="GO:0004742">
    <property type="term" value="F:dihydrolipoyllysine-residue acetyltransferase activity"/>
    <property type="evidence" value="ECO:0007669"/>
    <property type="project" value="TreeGrafter"/>
</dbReference>
<dbReference type="SUPFAM" id="SSF51230">
    <property type="entry name" value="Single hybrid motif"/>
    <property type="match status" value="1"/>
</dbReference>
<dbReference type="InterPro" id="IPR045257">
    <property type="entry name" value="E2/Pdx1"/>
</dbReference>
<keyword evidence="1" id="KW-0450">Lipoyl</keyword>
<dbReference type="FunFam" id="2.40.50.100:FF:000010">
    <property type="entry name" value="Acetyltransferase component of pyruvate dehydrogenase complex"/>
    <property type="match status" value="1"/>
</dbReference>
<dbReference type="InterPro" id="IPR000089">
    <property type="entry name" value="Biotin_lipoyl"/>
</dbReference>
<dbReference type="PANTHER" id="PTHR23151">
    <property type="entry name" value="DIHYDROLIPOAMIDE ACETYL/SUCCINYL-TRANSFERASE-RELATED"/>
    <property type="match status" value="1"/>
</dbReference>
<organism evidence="4 5">
    <name type="scientific">Grifola frondosa</name>
    <name type="common">Maitake</name>
    <name type="synonym">Polyporus frondosus</name>
    <dbReference type="NCBI Taxonomy" id="5627"/>
    <lineage>
        <taxon>Eukaryota</taxon>
        <taxon>Fungi</taxon>
        <taxon>Dikarya</taxon>
        <taxon>Basidiomycota</taxon>
        <taxon>Agaricomycotina</taxon>
        <taxon>Agaricomycetes</taxon>
        <taxon>Polyporales</taxon>
        <taxon>Grifolaceae</taxon>
        <taxon>Grifola</taxon>
    </lineage>
</organism>
<dbReference type="PANTHER" id="PTHR23151:SF90">
    <property type="entry name" value="DIHYDROLIPOYLLYSINE-RESIDUE ACETYLTRANSFERASE COMPONENT OF PYRUVATE DEHYDROGENASE COMPLEX, MITOCHONDRIAL-RELATED"/>
    <property type="match status" value="1"/>
</dbReference>
<accession>A0A1C7MQE0</accession>
<dbReference type="GO" id="GO:0045254">
    <property type="term" value="C:pyruvate dehydrogenase complex"/>
    <property type="evidence" value="ECO:0007669"/>
    <property type="project" value="InterPro"/>
</dbReference>
<dbReference type="Gene3D" id="2.40.50.100">
    <property type="match status" value="1"/>
</dbReference>
<evidence type="ECO:0000256" key="2">
    <source>
        <dbReference type="ARBA" id="ARBA00022946"/>
    </source>
</evidence>
<evidence type="ECO:0000313" key="5">
    <source>
        <dbReference type="Proteomes" id="UP000092993"/>
    </source>
</evidence>
<proteinExistence type="predicted"/>
<evidence type="ECO:0000313" key="4">
    <source>
        <dbReference type="EMBL" id="OBZ79090.1"/>
    </source>
</evidence>
<evidence type="ECO:0000259" key="3">
    <source>
        <dbReference type="PROSITE" id="PS50968"/>
    </source>
</evidence>
<dbReference type="AlphaFoldDB" id="A0A1C7MQE0"/>
<keyword evidence="2" id="KW-0809">Transit peptide</keyword>
<dbReference type="GO" id="GO:0006086">
    <property type="term" value="P:pyruvate decarboxylation to acetyl-CoA"/>
    <property type="evidence" value="ECO:0007669"/>
    <property type="project" value="InterPro"/>
</dbReference>
<feature type="domain" description="Lipoyl-binding" evidence="3">
    <location>
        <begin position="34"/>
        <end position="110"/>
    </location>
</feature>
<evidence type="ECO:0000256" key="1">
    <source>
        <dbReference type="ARBA" id="ARBA00022823"/>
    </source>
</evidence>
<name>A0A1C7MQE0_GRIFR</name>